<evidence type="ECO:0000256" key="3">
    <source>
        <dbReference type="ARBA" id="ARBA00023172"/>
    </source>
</evidence>
<feature type="domain" description="Tyr recombinase" evidence="4">
    <location>
        <begin position="6"/>
        <end position="168"/>
    </location>
</feature>
<protein>
    <submittedName>
        <fullName evidence="5">Tyrosine-type recombinase/integrase</fullName>
    </submittedName>
</protein>
<sequence>MRRHKTIPKYLSREQALECLQIAEKFSKELYLMFKVMITTGIRVSDYINLKPENFKHDPTLGYILTFKARKNKQEITAPITEDIYKAARSLKTLFPGTRWTAWNQTRQVGQAMGIKLTPHMLRHTFVVLSRQAGVTWEMIAGITGDDFQTLKDWYHHVDPSEVKAVRAKLESYLFS</sequence>
<dbReference type="KEGG" id="oyw:OdinLCB4_007105"/>
<accession>A0AAF0D201</accession>
<dbReference type="AlphaFoldDB" id="A0AAF0D201"/>
<dbReference type="SUPFAM" id="SSF56349">
    <property type="entry name" value="DNA breaking-rejoining enzymes"/>
    <property type="match status" value="1"/>
</dbReference>
<dbReference type="Pfam" id="PF00589">
    <property type="entry name" value="Phage_integrase"/>
    <property type="match status" value="1"/>
</dbReference>
<dbReference type="InterPro" id="IPR013762">
    <property type="entry name" value="Integrase-like_cat_sf"/>
</dbReference>
<dbReference type="GO" id="GO:0006310">
    <property type="term" value="P:DNA recombination"/>
    <property type="evidence" value="ECO:0007669"/>
    <property type="project" value="UniProtKB-KW"/>
</dbReference>
<dbReference type="PROSITE" id="PS51898">
    <property type="entry name" value="TYR_RECOMBINASE"/>
    <property type="match status" value="1"/>
</dbReference>
<proteinExistence type="predicted"/>
<evidence type="ECO:0000313" key="6">
    <source>
        <dbReference type="Proteomes" id="UP000186851"/>
    </source>
</evidence>
<keyword evidence="3" id="KW-0233">DNA recombination</keyword>
<dbReference type="GO" id="GO:0015074">
    <property type="term" value="P:DNA integration"/>
    <property type="evidence" value="ECO:0007669"/>
    <property type="project" value="UniProtKB-KW"/>
</dbReference>
<evidence type="ECO:0000256" key="2">
    <source>
        <dbReference type="ARBA" id="ARBA00023125"/>
    </source>
</evidence>
<gene>
    <name evidence="5" type="ORF">OdinLCB4_007105</name>
</gene>
<dbReference type="PANTHER" id="PTHR30349">
    <property type="entry name" value="PHAGE INTEGRASE-RELATED"/>
    <property type="match status" value="1"/>
</dbReference>
<evidence type="ECO:0000256" key="1">
    <source>
        <dbReference type="ARBA" id="ARBA00022908"/>
    </source>
</evidence>
<evidence type="ECO:0000313" key="5">
    <source>
        <dbReference type="EMBL" id="WEU40230.1"/>
    </source>
</evidence>
<dbReference type="PANTHER" id="PTHR30349:SF41">
    <property type="entry name" value="INTEGRASE_RECOMBINASE PROTEIN MJ0367-RELATED"/>
    <property type="match status" value="1"/>
</dbReference>
<dbReference type="InterPro" id="IPR050090">
    <property type="entry name" value="Tyrosine_recombinase_XerCD"/>
</dbReference>
<organism evidence="5 6">
    <name type="scientific">Odinarchaeota yellowstonii (strain LCB_4)</name>
    <dbReference type="NCBI Taxonomy" id="1841599"/>
    <lineage>
        <taxon>Archaea</taxon>
        <taxon>Promethearchaeati</taxon>
        <taxon>Candidatus Odinarchaeota</taxon>
        <taxon>Candidatus Odinarchaeia</taxon>
        <taxon>Candidatus Odinarchaeales</taxon>
        <taxon>Candidatus Odinarchaeaceae</taxon>
        <taxon>Candidatus Odinarchaeum</taxon>
    </lineage>
</organism>
<dbReference type="EMBL" id="CP091871">
    <property type="protein sequence ID" value="WEU40230.1"/>
    <property type="molecule type" value="Genomic_DNA"/>
</dbReference>
<name>A0AAF0D201_ODILC</name>
<reference evidence="5" key="1">
    <citation type="journal article" date="2017" name="Nature">
        <title>Asgard archaea illuminate the origin of eukaryotic cellular complexity.</title>
        <authorList>
            <person name="Zaremba-Niedzwiedzka K."/>
            <person name="Caceres E.F."/>
            <person name="Saw J.H."/>
            <person name="Backstrom D."/>
            <person name="Juzokaite L."/>
            <person name="Vancaester E."/>
            <person name="Seitz K.W."/>
            <person name="Anantharaman K."/>
            <person name="Starnawski P."/>
            <person name="Kjeldsen K.U."/>
            <person name="Scott M.B."/>
            <person name="Nunoura T."/>
            <person name="Banfield J.F."/>
            <person name="Schramm A."/>
            <person name="Baker B.J."/>
            <person name="Spang A."/>
            <person name="Ettema T.J.G."/>
        </authorList>
    </citation>
    <scope>NUCLEOTIDE SEQUENCE</scope>
    <source>
        <strain evidence="5">LCB_4</strain>
    </source>
</reference>
<evidence type="ECO:0000259" key="4">
    <source>
        <dbReference type="PROSITE" id="PS51898"/>
    </source>
</evidence>
<keyword evidence="1" id="KW-0229">DNA integration</keyword>
<dbReference type="GO" id="GO:0003677">
    <property type="term" value="F:DNA binding"/>
    <property type="evidence" value="ECO:0007669"/>
    <property type="project" value="UniProtKB-KW"/>
</dbReference>
<dbReference type="InterPro" id="IPR011010">
    <property type="entry name" value="DNA_brk_join_enz"/>
</dbReference>
<keyword evidence="2" id="KW-0238">DNA-binding</keyword>
<dbReference type="Proteomes" id="UP000186851">
    <property type="component" value="Chromosome"/>
</dbReference>
<dbReference type="InterPro" id="IPR002104">
    <property type="entry name" value="Integrase_catalytic"/>
</dbReference>
<reference evidence="5" key="2">
    <citation type="journal article" date="2022" name="Nat. Microbiol.">
        <title>A closed Candidatus Odinarchaeum chromosome exposes Asgard archaeal viruses.</title>
        <authorList>
            <person name="Tamarit D."/>
            <person name="Caceres E.F."/>
            <person name="Krupovic M."/>
            <person name="Nijland R."/>
            <person name="Eme L."/>
            <person name="Robinson N.P."/>
            <person name="Ettema T.J.G."/>
        </authorList>
    </citation>
    <scope>NUCLEOTIDE SEQUENCE</scope>
    <source>
        <strain evidence="5">LCB_4</strain>
    </source>
</reference>
<dbReference type="Gene3D" id="1.10.443.10">
    <property type="entry name" value="Intergrase catalytic core"/>
    <property type="match status" value="1"/>
</dbReference>